<keyword evidence="3" id="KW-1185">Reference proteome</keyword>
<name>A0A8J5MAY4_9STRA</name>
<accession>A0A8J5MAY4</accession>
<reference evidence="2" key="1">
    <citation type="submission" date="2021-01" db="EMBL/GenBank/DDBJ databases">
        <title>Phytophthora aleatoria, a newly-described species from Pinus radiata is distinct from Phytophthora cactorum isolates based on comparative genomics.</title>
        <authorList>
            <person name="Mcdougal R."/>
            <person name="Panda P."/>
            <person name="Williams N."/>
            <person name="Studholme D.J."/>
        </authorList>
    </citation>
    <scope>NUCLEOTIDE SEQUENCE</scope>
    <source>
        <strain evidence="2">NZFS 4037</strain>
    </source>
</reference>
<evidence type="ECO:0000313" key="2">
    <source>
        <dbReference type="EMBL" id="KAG6941463.1"/>
    </source>
</evidence>
<feature type="region of interest" description="Disordered" evidence="1">
    <location>
        <begin position="1"/>
        <end position="91"/>
    </location>
</feature>
<dbReference type="EMBL" id="JAENGY010003647">
    <property type="protein sequence ID" value="KAG6941463.1"/>
    <property type="molecule type" value="Genomic_DNA"/>
</dbReference>
<organism evidence="2 3">
    <name type="scientific">Phytophthora aleatoria</name>
    <dbReference type="NCBI Taxonomy" id="2496075"/>
    <lineage>
        <taxon>Eukaryota</taxon>
        <taxon>Sar</taxon>
        <taxon>Stramenopiles</taxon>
        <taxon>Oomycota</taxon>
        <taxon>Peronosporomycetes</taxon>
        <taxon>Peronosporales</taxon>
        <taxon>Peronosporaceae</taxon>
        <taxon>Phytophthora</taxon>
    </lineage>
</organism>
<gene>
    <name evidence="2" type="ORF">JG688_00018662</name>
</gene>
<sequence>MDAKARRAPAEEENNRKLMQRAEKLGTLQESSSHVRSKRNRQPLAQHGPVFAEDGSIKRRNYGDASGTNGDPRDARQTEEVPTLPHREPRYTTVNAEVSQAAEDGNGSERLPAEVLHCNILPQTLYMLVPVAIEGSQQLPTLAVHENQASGAAIQVQSVAVPVVTSAPAHIEGSAAPSSATSRERIRTLRSDMWRRLANTERLETLKQMAKDPCFMSMCAERWLQSPPRDMGDVYHRNSPGHTSCVVEPRNFFHVDDHGSRCVSGSCHRGRYSGFLALKG</sequence>
<feature type="compositionally biased region" description="Basic and acidic residues" evidence="1">
    <location>
        <begin position="71"/>
        <end position="90"/>
    </location>
</feature>
<dbReference type="AlphaFoldDB" id="A0A8J5MAY4"/>
<evidence type="ECO:0000256" key="1">
    <source>
        <dbReference type="SAM" id="MobiDB-lite"/>
    </source>
</evidence>
<dbReference type="Proteomes" id="UP000709295">
    <property type="component" value="Unassembled WGS sequence"/>
</dbReference>
<protein>
    <submittedName>
        <fullName evidence="2">Uncharacterized protein</fullName>
    </submittedName>
</protein>
<comment type="caution">
    <text evidence="2">The sequence shown here is derived from an EMBL/GenBank/DDBJ whole genome shotgun (WGS) entry which is preliminary data.</text>
</comment>
<feature type="compositionally biased region" description="Basic and acidic residues" evidence="1">
    <location>
        <begin position="1"/>
        <end position="24"/>
    </location>
</feature>
<evidence type="ECO:0000313" key="3">
    <source>
        <dbReference type="Proteomes" id="UP000709295"/>
    </source>
</evidence>
<proteinExistence type="predicted"/>